<accession>A0A0F9MT25</accession>
<name>A0A0F9MT25_9ZZZZ</name>
<evidence type="ECO:0000313" key="2">
    <source>
        <dbReference type="EMBL" id="KKN02537.1"/>
    </source>
</evidence>
<dbReference type="EMBL" id="LAZR01005138">
    <property type="protein sequence ID" value="KKN02537.1"/>
    <property type="molecule type" value="Genomic_DNA"/>
</dbReference>
<evidence type="ECO:0000256" key="1">
    <source>
        <dbReference type="SAM" id="MobiDB-lite"/>
    </source>
</evidence>
<organism evidence="2">
    <name type="scientific">marine sediment metagenome</name>
    <dbReference type="NCBI Taxonomy" id="412755"/>
    <lineage>
        <taxon>unclassified sequences</taxon>
        <taxon>metagenomes</taxon>
        <taxon>ecological metagenomes</taxon>
    </lineage>
</organism>
<reference evidence="2" key="1">
    <citation type="journal article" date="2015" name="Nature">
        <title>Complex archaea that bridge the gap between prokaryotes and eukaryotes.</title>
        <authorList>
            <person name="Spang A."/>
            <person name="Saw J.H."/>
            <person name="Jorgensen S.L."/>
            <person name="Zaremba-Niedzwiedzka K."/>
            <person name="Martijn J."/>
            <person name="Lind A.E."/>
            <person name="van Eijk R."/>
            <person name="Schleper C."/>
            <person name="Guy L."/>
            <person name="Ettema T.J."/>
        </authorList>
    </citation>
    <scope>NUCLEOTIDE SEQUENCE</scope>
</reference>
<sequence length="54" mass="6267">MSDEQDTLKKLIEIQRRITDAQDDLAERVQLVMEPEIEDEEIEPTPLGEPDQSE</sequence>
<protein>
    <submittedName>
        <fullName evidence="2">Uncharacterized protein</fullName>
    </submittedName>
</protein>
<comment type="caution">
    <text evidence="2">The sequence shown here is derived from an EMBL/GenBank/DDBJ whole genome shotgun (WGS) entry which is preliminary data.</text>
</comment>
<dbReference type="AlphaFoldDB" id="A0A0F9MT25"/>
<gene>
    <name evidence="2" type="ORF">LCGC14_1116670</name>
</gene>
<feature type="region of interest" description="Disordered" evidence="1">
    <location>
        <begin position="34"/>
        <end position="54"/>
    </location>
</feature>
<proteinExistence type="predicted"/>